<evidence type="ECO:0000313" key="2">
    <source>
        <dbReference type="EMBL" id="SFH32125.1"/>
    </source>
</evidence>
<dbReference type="RefSeq" id="WP_149782962.1">
    <property type="nucleotide sequence ID" value="NZ_BAAADP010000001.1"/>
</dbReference>
<dbReference type="GO" id="GO:0016747">
    <property type="term" value="F:acyltransferase activity, transferring groups other than amino-acyl groups"/>
    <property type="evidence" value="ECO:0007669"/>
    <property type="project" value="InterPro"/>
</dbReference>
<evidence type="ECO:0000313" key="3">
    <source>
        <dbReference type="Proteomes" id="UP000323537"/>
    </source>
</evidence>
<dbReference type="EMBL" id="FOPZ01000001">
    <property type="protein sequence ID" value="SFH32125.1"/>
    <property type="molecule type" value="Genomic_DNA"/>
</dbReference>
<feature type="domain" description="N-acetyltransferase" evidence="1">
    <location>
        <begin position="1"/>
        <end position="146"/>
    </location>
</feature>
<reference evidence="2 3" key="1">
    <citation type="submission" date="2016-10" db="EMBL/GenBank/DDBJ databases">
        <authorList>
            <person name="Varghese N."/>
            <person name="Submissions S."/>
        </authorList>
    </citation>
    <scope>NUCLEOTIDE SEQUENCE [LARGE SCALE GENOMIC DNA]</scope>
    <source>
        <strain evidence="2 3">CGMCC 1.6377</strain>
    </source>
</reference>
<dbReference type="Proteomes" id="UP000323537">
    <property type="component" value="Unassembled WGS sequence"/>
</dbReference>
<dbReference type="InterPro" id="IPR016181">
    <property type="entry name" value="Acyl_CoA_acyltransferase"/>
</dbReference>
<gene>
    <name evidence="2" type="ORF">SAMN04488066_101166</name>
</gene>
<keyword evidence="2" id="KW-0808">Transferase</keyword>
<dbReference type="PROSITE" id="PS51186">
    <property type="entry name" value="GNAT"/>
    <property type="match status" value="1"/>
</dbReference>
<accession>A0A1I2Z3E8</accession>
<dbReference type="SUPFAM" id="SSF55729">
    <property type="entry name" value="Acyl-CoA N-acyltransferases (Nat)"/>
    <property type="match status" value="1"/>
</dbReference>
<dbReference type="Gene3D" id="3.40.630.30">
    <property type="match status" value="1"/>
</dbReference>
<dbReference type="CDD" id="cd04301">
    <property type="entry name" value="NAT_SF"/>
    <property type="match status" value="1"/>
</dbReference>
<dbReference type="Pfam" id="PF00583">
    <property type="entry name" value="Acetyltransf_1"/>
    <property type="match status" value="1"/>
</dbReference>
<sequence length="149" mass="17162">MENETITELGSESELREAYPIIDQLRPIGEEVFLELVAEMRDESGYRLFGLRDENGSLVAVTGFVKQTNLYSGSHVWVHDLVVDEPARGNGYGSKLLSWVFDWAEERDCTCVELASGLWREDAHRFYEDLDMEKYCYTFQKSLSAETPY</sequence>
<keyword evidence="3" id="KW-1185">Reference proteome</keyword>
<protein>
    <submittedName>
        <fullName evidence="2">Acetyltransferase (GNAT) family protein</fullName>
    </submittedName>
</protein>
<organism evidence="2 3">
    <name type="scientific">Halorubrum aquaticum</name>
    <dbReference type="NCBI Taxonomy" id="387340"/>
    <lineage>
        <taxon>Archaea</taxon>
        <taxon>Methanobacteriati</taxon>
        <taxon>Methanobacteriota</taxon>
        <taxon>Stenosarchaea group</taxon>
        <taxon>Halobacteria</taxon>
        <taxon>Halobacteriales</taxon>
        <taxon>Haloferacaceae</taxon>
        <taxon>Halorubrum</taxon>
    </lineage>
</organism>
<dbReference type="OrthoDB" id="11996at2157"/>
<dbReference type="InterPro" id="IPR000182">
    <property type="entry name" value="GNAT_dom"/>
</dbReference>
<name>A0A1I2Z3E8_9EURY</name>
<evidence type="ECO:0000259" key="1">
    <source>
        <dbReference type="PROSITE" id="PS51186"/>
    </source>
</evidence>
<dbReference type="AlphaFoldDB" id="A0A1I2Z3E8"/>
<proteinExistence type="predicted"/>